<gene>
    <name evidence="2" type="ORF">ELS82_00010</name>
</gene>
<sequence length="168" mass="17988">MYKKNTKVLGAVTLLSSLIAAHSSADIQILGSESEISQSITDHYQQSSRFYDGSLANNDALYINVGTASDDDINKAKSHIYQGDIVIIDLRQIPGEDAKIELSQSLTGLGSDSPLVVTGVYQGDKIINSIVADVRDENGQSINNPSAELESLNHSLVHALDRLGFGGE</sequence>
<keyword evidence="3" id="KW-1185">Reference proteome</keyword>
<evidence type="ECO:0000313" key="3">
    <source>
        <dbReference type="Proteomes" id="UP000297753"/>
    </source>
</evidence>
<dbReference type="Proteomes" id="UP000297753">
    <property type="component" value="Unassembled WGS sequence"/>
</dbReference>
<accession>A0A4Y8WK95</accession>
<reference evidence="2 3" key="1">
    <citation type="submission" date="2019-01" db="EMBL/GenBank/DDBJ databases">
        <title>Vibrio BEI176 sp. nov, a marine bacterium isolated from China: eastern marignal seas.</title>
        <authorList>
            <person name="Li B."/>
        </authorList>
    </citation>
    <scope>NUCLEOTIDE SEQUENCE [LARGE SCALE GENOMIC DNA]</scope>
    <source>
        <strain evidence="2 3">BEI176</strain>
    </source>
</reference>
<dbReference type="RefSeq" id="WP_134833637.1">
    <property type="nucleotide sequence ID" value="NZ_SATR01000001.1"/>
</dbReference>
<organism evidence="2 3">
    <name type="scientific">Vibrio ouci</name>
    <dbReference type="NCBI Taxonomy" id="2499078"/>
    <lineage>
        <taxon>Bacteria</taxon>
        <taxon>Pseudomonadati</taxon>
        <taxon>Pseudomonadota</taxon>
        <taxon>Gammaproteobacteria</taxon>
        <taxon>Vibrionales</taxon>
        <taxon>Vibrionaceae</taxon>
        <taxon>Vibrio</taxon>
    </lineage>
</organism>
<evidence type="ECO:0000313" key="2">
    <source>
        <dbReference type="EMBL" id="TFH93377.1"/>
    </source>
</evidence>
<feature type="chain" id="PRO_5021244272" evidence="1">
    <location>
        <begin position="26"/>
        <end position="168"/>
    </location>
</feature>
<keyword evidence="1" id="KW-0732">Signal</keyword>
<proteinExistence type="predicted"/>
<dbReference type="OrthoDB" id="5870353at2"/>
<dbReference type="EMBL" id="SATR01000001">
    <property type="protein sequence ID" value="TFH93377.1"/>
    <property type="molecule type" value="Genomic_DNA"/>
</dbReference>
<dbReference type="AlphaFoldDB" id="A0A4Y8WK95"/>
<name>A0A4Y8WK95_9VIBR</name>
<feature type="signal peptide" evidence="1">
    <location>
        <begin position="1"/>
        <end position="25"/>
    </location>
</feature>
<protein>
    <submittedName>
        <fullName evidence="2">Cytolysin secretion protein</fullName>
    </submittedName>
</protein>
<comment type="caution">
    <text evidence="2">The sequence shown here is derived from an EMBL/GenBank/DDBJ whole genome shotgun (WGS) entry which is preliminary data.</text>
</comment>
<evidence type="ECO:0000256" key="1">
    <source>
        <dbReference type="SAM" id="SignalP"/>
    </source>
</evidence>